<dbReference type="InterPro" id="IPR023696">
    <property type="entry name" value="Ureohydrolase_dom_sf"/>
</dbReference>
<organism evidence="9 10">
    <name type="scientific">Faucicola osloensis</name>
    <name type="common">Moraxella osloensis</name>
    <dbReference type="NCBI Taxonomy" id="34062"/>
    <lineage>
        <taxon>Bacteria</taxon>
        <taxon>Pseudomonadati</taxon>
        <taxon>Pseudomonadota</taxon>
        <taxon>Gammaproteobacteria</taxon>
        <taxon>Moraxellales</taxon>
        <taxon>Moraxellaceae</taxon>
        <taxon>Faucicola</taxon>
    </lineage>
</organism>
<keyword evidence="9" id="KW-0614">Plasmid</keyword>
<feature type="binding site" evidence="5">
    <location>
        <position position="268"/>
    </location>
    <ligand>
        <name>Mn(2+)</name>
        <dbReference type="ChEBI" id="CHEBI:29035"/>
        <label>2</label>
    </ligand>
</feature>
<feature type="binding site" evidence="5 7">
    <location>
        <position position="266"/>
    </location>
    <ligand>
        <name>Mn(2+)</name>
        <dbReference type="ChEBI" id="CHEBI:29035"/>
        <label>1</label>
    </ligand>
</feature>
<dbReference type="Proteomes" id="UP000229340">
    <property type="component" value="Plasmid pNP7-1"/>
</dbReference>
<evidence type="ECO:0000256" key="7">
    <source>
        <dbReference type="PIRSR" id="PIRSR036979-1"/>
    </source>
</evidence>
<evidence type="ECO:0000313" key="9">
    <source>
        <dbReference type="EMBL" id="ATR79649.1"/>
    </source>
</evidence>
<dbReference type="RefSeq" id="WP_100271018.1">
    <property type="nucleotide sequence ID" value="NZ_CP024444.1"/>
</dbReference>
<dbReference type="PROSITE" id="PS51409">
    <property type="entry name" value="ARGINASE_2"/>
    <property type="match status" value="1"/>
</dbReference>
<reference evidence="10" key="1">
    <citation type="submission" date="2017-10" db="EMBL/GenBank/DDBJ databases">
        <title>Complete genome sequence of Moraxella osloensis NP7 isolated from human skin.</title>
        <authorList>
            <person name="Lee K."/>
            <person name="Lim J.Y."/>
            <person name="Hwang I."/>
        </authorList>
    </citation>
    <scope>NUCLEOTIDE SEQUENCE [LARGE SCALE GENOMIC DNA]</scope>
    <source>
        <strain evidence="10">NP7</strain>
        <plasmid evidence="10">pnp7-1</plasmid>
    </source>
</reference>
<feature type="binding site" evidence="5">
    <location>
        <position position="266"/>
    </location>
    <ligand>
        <name>Mn(2+)</name>
        <dbReference type="ChEBI" id="CHEBI:29035"/>
        <label>2</label>
    </ligand>
</feature>
<dbReference type="GO" id="GO:0019556">
    <property type="term" value="P:L-histidine catabolic process to glutamate and formamide"/>
    <property type="evidence" value="ECO:0007669"/>
    <property type="project" value="UniProtKB-UniRule"/>
</dbReference>
<evidence type="ECO:0000256" key="5">
    <source>
        <dbReference type="HAMAP-Rule" id="MF_00737"/>
    </source>
</evidence>
<keyword evidence="4 5" id="KW-0464">Manganese</keyword>
<keyword evidence="1 5" id="KW-0479">Metal-binding</keyword>
<dbReference type="InterPro" id="IPR005923">
    <property type="entry name" value="HutG"/>
</dbReference>
<feature type="binding site" evidence="5 7">
    <location>
        <position position="179"/>
    </location>
    <ligand>
        <name>Mn(2+)</name>
        <dbReference type="ChEBI" id="CHEBI:29035"/>
        <label>1</label>
    </ligand>
</feature>
<dbReference type="Gene3D" id="3.40.800.10">
    <property type="entry name" value="Ureohydrolase domain"/>
    <property type="match status" value="1"/>
</dbReference>
<comment type="pathway">
    <text evidence="5">Amino-acid degradation; L-histidine degradation into L-glutamate; L-glutamate from N-formimidoyl-L-glutamate (hydrolase route): step 1/1.</text>
</comment>
<feature type="binding site" evidence="7">
    <location>
        <position position="268"/>
    </location>
    <ligand>
        <name>Mn(2+)</name>
        <dbReference type="ChEBI" id="CHEBI:29035"/>
        <label>1</label>
    </ligand>
</feature>
<dbReference type="PANTHER" id="PTHR11358:SF35">
    <property type="entry name" value="FORMIMIDOYLGLUTAMASE"/>
    <property type="match status" value="1"/>
</dbReference>
<accession>A0A2D2LX96</accession>
<dbReference type="GO" id="GO:0019557">
    <property type="term" value="P:L-histidine catabolic process to glutamate and formate"/>
    <property type="evidence" value="ECO:0007669"/>
    <property type="project" value="UniProtKB-UniPathway"/>
</dbReference>
<comment type="similarity">
    <text evidence="5 8">Belongs to the arginase family.</text>
</comment>
<dbReference type="GO" id="GO:0030145">
    <property type="term" value="F:manganese ion binding"/>
    <property type="evidence" value="ECO:0007669"/>
    <property type="project" value="UniProtKB-UniRule"/>
</dbReference>
<feature type="binding site" evidence="5">
    <location>
        <position position="175"/>
    </location>
    <ligand>
        <name>Mn(2+)</name>
        <dbReference type="ChEBI" id="CHEBI:29035"/>
        <label>2</label>
    </ligand>
</feature>
<evidence type="ECO:0000313" key="10">
    <source>
        <dbReference type="Proteomes" id="UP000229340"/>
    </source>
</evidence>
<feature type="binding site" evidence="7">
    <location>
        <position position="177"/>
    </location>
    <ligand>
        <name>Mn(2+)</name>
        <dbReference type="ChEBI" id="CHEBI:29035"/>
        <label>1</label>
    </ligand>
</feature>
<sequence>MAHVEVTEYNPDLYTGRAEPYESSVAQYWYQHIKAFNSDQPKKIGLVGFASDQGVNRNQGRIGAKYAPDAIKAALAKLPVPLSIQKQGEKLTNLTNLVGDMGNVACVDDDTIVPEILESAQQTYANQITHILAQHSLAIGLGGGHEIAYGSFMGLWQHLTQTEITLPTIGIINIDAHFDLRQDQYATSGTPFRQISELLAEQHQDFYYLCVGISQFANTAALFERAENLSVKTISDDDCHRLDWFAIEQQILNFIAPLEVIYLTIDMDALSGFVMPAVSAVAAKGLSLDFVERCVSLIIGTGKVKLIDMAEVSPKFDIDGRGLKVASRLLALMIEQVLTLTNP</sequence>
<dbReference type="GO" id="GO:0033389">
    <property type="term" value="P:putrescine biosynthetic process from arginine, via agmatine"/>
    <property type="evidence" value="ECO:0007669"/>
    <property type="project" value="TreeGrafter"/>
</dbReference>
<geneLocation type="plasmid" evidence="10">
    <name>pnp7-1</name>
</geneLocation>
<dbReference type="EC" id="3.5.3.8" evidence="5 6"/>
<dbReference type="InterPro" id="IPR006035">
    <property type="entry name" value="Ureohydrolase"/>
</dbReference>
<feature type="binding site" evidence="5 7">
    <location>
        <position position="175"/>
    </location>
    <ligand>
        <name>Mn(2+)</name>
        <dbReference type="ChEBI" id="CHEBI:29035"/>
        <label>1</label>
    </ligand>
</feature>
<keyword evidence="2 5" id="KW-0378">Hydrolase</keyword>
<dbReference type="PANTHER" id="PTHR11358">
    <property type="entry name" value="ARGINASE/AGMATINASE"/>
    <property type="match status" value="1"/>
</dbReference>
<dbReference type="UniPathway" id="UPA00379">
    <property type="reaction ID" value="UER00552"/>
</dbReference>
<comment type="cofactor">
    <cofactor evidence="5 7">
        <name>Mn(2+)</name>
        <dbReference type="ChEBI" id="CHEBI:29035"/>
    </cofactor>
    <text evidence="5 7">Binds 2 manganese ions per subunit.</text>
</comment>
<dbReference type="GO" id="GO:0050415">
    <property type="term" value="F:formimidoylglutamase activity"/>
    <property type="evidence" value="ECO:0007669"/>
    <property type="project" value="UniProtKB-UniRule"/>
</dbReference>
<dbReference type="PRINTS" id="PR00116">
    <property type="entry name" value="ARGINASE"/>
</dbReference>
<gene>
    <name evidence="5" type="primary">hutG</name>
    <name evidence="9" type="ORF">NP7_09780</name>
</gene>
<protein>
    <recommendedName>
        <fullName evidence="5 6">Formimidoylglutamase</fullName>
        <ecNumber evidence="5 6">3.5.3.8</ecNumber>
    </recommendedName>
    <alternativeName>
        <fullName evidence="5">Formiminoglutamase</fullName>
    </alternativeName>
    <alternativeName>
        <fullName evidence="5">Formiminoglutamate hydrolase</fullName>
    </alternativeName>
</protein>
<evidence type="ECO:0000256" key="8">
    <source>
        <dbReference type="PROSITE-ProRule" id="PRU00742"/>
    </source>
</evidence>
<feature type="binding site" evidence="5 7">
    <location>
        <position position="145"/>
    </location>
    <ligand>
        <name>Mn(2+)</name>
        <dbReference type="ChEBI" id="CHEBI:29035"/>
        <label>1</label>
    </ligand>
</feature>
<dbReference type="GO" id="GO:0008783">
    <property type="term" value="F:agmatinase activity"/>
    <property type="evidence" value="ECO:0007669"/>
    <property type="project" value="TreeGrafter"/>
</dbReference>
<dbReference type="CDD" id="cd09988">
    <property type="entry name" value="Formimidoylglutamase"/>
    <property type="match status" value="1"/>
</dbReference>
<name>A0A2D2LX96_FAUOS</name>
<dbReference type="EMBL" id="CP024444">
    <property type="protein sequence ID" value="ATR79649.1"/>
    <property type="molecule type" value="Genomic_DNA"/>
</dbReference>
<dbReference type="HAMAP" id="MF_00737">
    <property type="entry name" value="Formimidoylglutam"/>
    <property type="match status" value="1"/>
</dbReference>
<feature type="binding site" evidence="5">
    <location>
        <position position="177"/>
    </location>
    <ligand>
        <name>Mn(2+)</name>
        <dbReference type="ChEBI" id="CHEBI:29035"/>
        <label>2</label>
    </ligand>
</feature>
<dbReference type="AlphaFoldDB" id="A0A2D2LX96"/>
<evidence type="ECO:0000256" key="4">
    <source>
        <dbReference type="ARBA" id="ARBA00023211"/>
    </source>
</evidence>
<keyword evidence="3 5" id="KW-0369">Histidine metabolism</keyword>
<dbReference type="NCBIfam" id="TIGR01227">
    <property type="entry name" value="hutG"/>
    <property type="match status" value="1"/>
</dbReference>
<dbReference type="Pfam" id="PF00491">
    <property type="entry name" value="Arginase"/>
    <property type="match status" value="1"/>
</dbReference>
<evidence type="ECO:0000256" key="6">
    <source>
        <dbReference type="NCBIfam" id="TIGR01227"/>
    </source>
</evidence>
<dbReference type="PIRSF" id="PIRSF036979">
    <property type="entry name" value="Arginase"/>
    <property type="match status" value="1"/>
</dbReference>
<evidence type="ECO:0000256" key="2">
    <source>
        <dbReference type="ARBA" id="ARBA00022801"/>
    </source>
</evidence>
<evidence type="ECO:0000256" key="1">
    <source>
        <dbReference type="ARBA" id="ARBA00022723"/>
    </source>
</evidence>
<dbReference type="SUPFAM" id="SSF52768">
    <property type="entry name" value="Arginase/deacetylase"/>
    <property type="match status" value="1"/>
</dbReference>
<comment type="function">
    <text evidence="5">Catalyzes the conversion of N-formimidoyl-L-glutamate to L-glutamate and formamide.</text>
</comment>
<proteinExistence type="inferred from homology"/>
<comment type="catalytic activity">
    <reaction evidence="5">
        <text>N-formimidoyl-L-glutamate + H2O = formamide + L-glutamate</text>
        <dbReference type="Rhea" id="RHEA:22492"/>
        <dbReference type="ChEBI" id="CHEBI:15377"/>
        <dbReference type="ChEBI" id="CHEBI:16397"/>
        <dbReference type="ChEBI" id="CHEBI:29985"/>
        <dbReference type="ChEBI" id="CHEBI:58928"/>
        <dbReference type="EC" id="3.5.3.8"/>
    </reaction>
</comment>
<evidence type="ECO:0000256" key="3">
    <source>
        <dbReference type="ARBA" id="ARBA00022808"/>
    </source>
</evidence>